<keyword evidence="1" id="KW-0813">Transport</keyword>
<evidence type="ECO:0000256" key="4">
    <source>
        <dbReference type="ARBA" id="ARBA00022683"/>
    </source>
</evidence>
<dbReference type="InterPro" id="IPR003188">
    <property type="entry name" value="PTS_IIA_lac/cel"/>
</dbReference>
<dbReference type="EC" id="2.7.1.-" evidence="7"/>
<dbReference type="RefSeq" id="WP_080022068.1">
    <property type="nucleotide sequence ID" value="NZ_LTAY01000026.1"/>
</dbReference>
<comment type="caution">
    <text evidence="6">Lacks conserved residue(s) required for the propagation of feature annotation.</text>
</comment>
<dbReference type="GO" id="GO:0009401">
    <property type="term" value="P:phosphoenolpyruvate-dependent sugar phosphotransferase system"/>
    <property type="evidence" value="ECO:0007669"/>
    <property type="project" value="UniProtKB-KW"/>
</dbReference>
<dbReference type="GO" id="GO:0046872">
    <property type="term" value="F:metal ion binding"/>
    <property type="evidence" value="ECO:0007669"/>
    <property type="project" value="UniProtKB-KW"/>
</dbReference>
<dbReference type="GO" id="GO:0016740">
    <property type="term" value="F:transferase activity"/>
    <property type="evidence" value="ECO:0007669"/>
    <property type="project" value="UniProtKB-KW"/>
</dbReference>
<name>A0A1V4SXZ8_9CLOT</name>
<dbReference type="Gene3D" id="1.20.58.80">
    <property type="entry name" value="Phosphotransferase system, lactose/cellobiose-type IIA subunit"/>
    <property type="match status" value="1"/>
</dbReference>
<dbReference type="PANTHER" id="PTHR34382:SF7">
    <property type="entry name" value="PTS SYSTEM N,N'-DIACETYLCHITOBIOSE-SPECIFIC EIIA COMPONENT"/>
    <property type="match status" value="1"/>
</dbReference>
<dbReference type="AlphaFoldDB" id="A0A1V4SXZ8"/>
<dbReference type="Pfam" id="PF02255">
    <property type="entry name" value="PTS_IIA"/>
    <property type="match status" value="1"/>
</dbReference>
<dbReference type="PROSITE" id="PS51095">
    <property type="entry name" value="PTS_EIIA_TYPE_3"/>
    <property type="match status" value="1"/>
</dbReference>
<sequence length="99" mass="11202">MEEVILNLMAHSGEAKSYAMEAINASKNNRFEKADYLLQKANEELAYAQLSQSTLMQNEKNDISLKISLLSVQAQDQLMTSMFLIDVAKELISLYLKIN</sequence>
<keyword evidence="5" id="KW-0460">Magnesium</keyword>
<dbReference type="PANTHER" id="PTHR34382">
    <property type="entry name" value="PTS SYSTEM N,N'-DIACETYLCHITOBIOSE-SPECIFIC EIIA COMPONENT"/>
    <property type="match status" value="1"/>
</dbReference>
<organism evidence="7 8">
    <name type="scientific">Clostridium thermobutyricum DSM 4928</name>
    <dbReference type="NCBI Taxonomy" id="1121339"/>
    <lineage>
        <taxon>Bacteria</taxon>
        <taxon>Bacillati</taxon>
        <taxon>Bacillota</taxon>
        <taxon>Clostridia</taxon>
        <taxon>Eubacteriales</taxon>
        <taxon>Clostridiaceae</taxon>
        <taxon>Clostridium</taxon>
    </lineage>
</organism>
<dbReference type="InterPro" id="IPR036542">
    <property type="entry name" value="PTS_IIA_lac/cel_sf"/>
</dbReference>
<evidence type="ECO:0000256" key="5">
    <source>
        <dbReference type="PIRSR" id="PIRSR000699-2"/>
    </source>
</evidence>
<comment type="cofactor">
    <cofactor evidence="5">
        <name>Mg(2+)</name>
        <dbReference type="ChEBI" id="CHEBI:18420"/>
    </cofactor>
    <text evidence="5">Binds 1 Mg(2+) ion per trimer.</text>
</comment>
<keyword evidence="2" id="KW-0762">Sugar transport</keyword>
<proteinExistence type="predicted"/>
<feature type="binding site" evidence="5">
    <location>
        <position position="76"/>
    </location>
    <ligand>
        <name>Mg(2+)</name>
        <dbReference type="ChEBI" id="CHEBI:18420"/>
        <note>ligand shared between all trimeric partners</note>
    </ligand>
</feature>
<keyword evidence="3 7" id="KW-0808">Transferase</keyword>
<keyword evidence="4" id="KW-0598">Phosphotransferase system</keyword>
<evidence type="ECO:0000256" key="6">
    <source>
        <dbReference type="PROSITE-ProRule" id="PRU00418"/>
    </source>
</evidence>
<evidence type="ECO:0000256" key="2">
    <source>
        <dbReference type="ARBA" id="ARBA00022597"/>
    </source>
</evidence>
<evidence type="ECO:0000313" key="7">
    <source>
        <dbReference type="EMBL" id="OPX49008.1"/>
    </source>
</evidence>
<dbReference type="Proteomes" id="UP000191448">
    <property type="component" value="Unassembled WGS sequence"/>
</dbReference>
<dbReference type="SUPFAM" id="SSF46973">
    <property type="entry name" value="Enzyme IIa from lactose specific PTS, IIa-lac"/>
    <property type="match status" value="1"/>
</dbReference>
<protein>
    <submittedName>
        <fullName evidence="7">Lichenan-specific phosphotransferase enzyme IIA component</fullName>
        <ecNumber evidence="7">2.7.1.-</ecNumber>
    </submittedName>
</protein>
<evidence type="ECO:0000313" key="8">
    <source>
        <dbReference type="Proteomes" id="UP000191448"/>
    </source>
</evidence>
<keyword evidence="5" id="KW-0479">Metal-binding</keyword>
<evidence type="ECO:0000256" key="1">
    <source>
        <dbReference type="ARBA" id="ARBA00022448"/>
    </source>
</evidence>
<dbReference type="OrthoDB" id="389577at2"/>
<dbReference type="PIRSF" id="PIRSF000699">
    <property type="entry name" value="PTS_IILac_III"/>
    <property type="match status" value="1"/>
</dbReference>
<evidence type="ECO:0000256" key="3">
    <source>
        <dbReference type="ARBA" id="ARBA00022679"/>
    </source>
</evidence>
<comment type="caution">
    <text evidence="7">The sequence shown here is derived from an EMBL/GenBank/DDBJ whole genome shotgun (WGS) entry which is preliminary data.</text>
</comment>
<reference evidence="7 8" key="1">
    <citation type="submission" date="2016-02" db="EMBL/GenBank/DDBJ databases">
        <title>Genome sequence of Clostridium thermobutyricum DSM 4928.</title>
        <authorList>
            <person name="Poehlein A."/>
            <person name="Daniel R."/>
        </authorList>
    </citation>
    <scope>NUCLEOTIDE SEQUENCE [LARGE SCALE GENOMIC DNA]</scope>
    <source>
        <strain evidence="7 8">DSM 4928</strain>
    </source>
</reference>
<accession>A0A1V4SXZ8</accession>
<dbReference type="EMBL" id="LTAY01000026">
    <property type="protein sequence ID" value="OPX49008.1"/>
    <property type="molecule type" value="Genomic_DNA"/>
</dbReference>
<gene>
    <name evidence="7" type="primary">licA_1</name>
    <name evidence="7" type="ORF">CLTHE_07550</name>
</gene>